<evidence type="ECO:0000256" key="1">
    <source>
        <dbReference type="ARBA" id="ARBA00004651"/>
    </source>
</evidence>
<comment type="caution">
    <text evidence="13">The sequence shown here is derived from an EMBL/GenBank/DDBJ whole genome shotgun (WGS) entry which is preliminary data.</text>
</comment>
<evidence type="ECO:0000256" key="2">
    <source>
        <dbReference type="ARBA" id="ARBA00009765"/>
    </source>
</evidence>
<dbReference type="Proteomes" id="UP000824229">
    <property type="component" value="Unassembled WGS sequence"/>
</dbReference>
<dbReference type="GO" id="GO:0000287">
    <property type="term" value="F:magnesium ion binding"/>
    <property type="evidence" value="ECO:0007669"/>
    <property type="project" value="TreeGrafter"/>
</dbReference>
<evidence type="ECO:0000256" key="4">
    <source>
        <dbReference type="ARBA" id="ARBA00022475"/>
    </source>
</evidence>
<dbReference type="AlphaFoldDB" id="A0A9E2NLV4"/>
<reference evidence="13" key="1">
    <citation type="journal article" date="2021" name="PeerJ">
        <title>Extensive microbial diversity within the chicken gut microbiome revealed by metagenomics and culture.</title>
        <authorList>
            <person name="Gilroy R."/>
            <person name="Ravi A."/>
            <person name="Getino M."/>
            <person name="Pursley I."/>
            <person name="Horton D.L."/>
            <person name="Alikhan N.F."/>
            <person name="Baker D."/>
            <person name="Gharbi K."/>
            <person name="Hall N."/>
            <person name="Watson M."/>
            <person name="Adriaenssens E.M."/>
            <person name="Foster-Nyarko E."/>
            <person name="Jarju S."/>
            <person name="Secka A."/>
            <person name="Antonio M."/>
            <person name="Oren A."/>
            <person name="Chaudhuri R.R."/>
            <person name="La Ragione R."/>
            <person name="Hildebrand F."/>
            <person name="Pallen M.J."/>
        </authorList>
    </citation>
    <scope>NUCLEOTIDE SEQUENCE</scope>
    <source>
        <strain evidence="13">B5-657</strain>
    </source>
</reference>
<keyword evidence="6" id="KW-0460">Magnesium</keyword>
<comment type="similarity">
    <text evidence="2">Belongs to the CorA metal ion transporter (MIT) (TC 1.A.35) family.</text>
</comment>
<evidence type="ECO:0000256" key="12">
    <source>
        <dbReference type="SAM" id="Phobius"/>
    </source>
</evidence>
<dbReference type="Gene3D" id="1.20.58.340">
    <property type="entry name" value="Magnesium transport protein CorA, transmembrane region"/>
    <property type="match status" value="2"/>
</dbReference>
<dbReference type="Pfam" id="PF01544">
    <property type="entry name" value="CorA"/>
    <property type="match status" value="1"/>
</dbReference>
<dbReference type="GO" id="GO:0015087">
    <property type="term" value="F:cobalt ion transmembrane transporter activity"/>
    <property type="evidence" value="ECO:0007669"/>
    <property type="project" value="TreeGrafter"/>
</dbReference>
<reference evidence="13" key="2">
    <citation type="submission" date="2021-04" db="EMBL/GenBank/DDBJ databases">
        <authorList>
            <person name="Gilroy R."/>
        </authorList>
    </citation>
    <scope>NUCLEOTIDE SEQUENCE</scope>
    <source>
        <strain evidence="13">B5-657</strain>
    </source>
</reference>
<protein>
    <recommendedName>
        <fullName evidence="15">Magnesium transporter</fullName>
    </recommendedName>
</protein>
<evidence type="ECO:0000256" key="8">
    <source>
        <dbReference type="ARBA" id="ARBA00023065"/>
    </source>
</evidence>
<evidence type="ECO:0000256" key="9">
    <source>
        <dbReference type="ARBA" id="ARBA00023136"/>
    </source>
</evidence>
<dbReference type="PANTHER" id="PTHR46494">
    <property type="entry name" value="CORA FAMILY METAL ION TRANSPORTER (EUROFUNG)"/>
    <property type="match status" value="1"/>
</dbReference>
<dbReference type="EMBL" id="JAHLFQ010000197">
    <property type="protein sequence ID" value="MBU3804766.1"/>
    <property type="molecule type" value="Genomic_DNA"/>
</dbReference>
<dbReference type="PANTHER" id="PTHR46494:SF1">
    <property type="entry name" value="CORA FAMILY METAL ION TRANSPORTER (EUROFUNG)"/>
    <property type="match status" value="1"/>
</dbReference>
<keyword evidence="9 12" id="KW-0472">Membrane</keyword>
<keyword evidence="5 12" id="KW-0812">Transmembrane</keyword>
<dbReference type="GO" id="GO:0005886">
    <property type="term" value="C:plasma membrane"/>
    <property type="evidence" value="ECO:0007669"/>
    <property type="project" value="UniProtKB-SubCell"/>
</dbReference>
<sequence>MQCFKITREKKLSASEFKGVIEENEQVLLIMSKDEIKYYNTYFNWPSRTIHTCLSNKPIPQVEVYEKFDFGVLQKITFNSNQYITQPFSFYIASNYLVLIYYSEDQWVQTFCQALIKEQEAKYDMSYVFFRLLDEVIQMDYYYLDNISKVIGELEENVLNEEDIEFSKEMITIRKNLAIFKRHYDPLVDIMEDFVGNENSICSSQSIRYFKMLKSRVNRLRMQVDSLGEYATHVREAYDAQVDIKQNRIMKYFTFITSVFLPLTLIAGWYGMNFTTMPELTWKYGYIYVIAISLLSSFLCLYCFKKKRWM</sequence>
<dbReference type="GO" id="GO:0015095">
    <property type="term" value="F:magnesium ion transmembrane transporter activity"/>
    <property type="evidence" value="ECO:0007669"/>
    <property type="project" value="TreeGrafter"/>
</dbReference>
<dbReference type="GO" id="GO:0050897">
    <property type="term" value="F:cobalt ion binding"/>
    <property type="evidence" value="ECO:0007669"/>
    <property type="project" value="TreeGrafter"/>
</dbReference>
<evidence type="ECO:0000256" key="5">
    <source>
        <dbReference type="ARBA" id="ARBA00022692"/>
    </source>
</evidence>
<dbReference type="FunFam" id="1.20.58.340:FF:000004">
    <property type="entry name" value="Magnesium transport protein CorA"/>
    <property type="match status" value="1"/>
</dbReference>
<comment type="function">
    <text evidence="11">Mediates influx of magnesium ions. Alternates between open and closed states. Activated by low cytoplasmic Mg(2+) levels. Inactive when cytoplasmic Mg(2+) levels are high.</text>
</comment>
<keyword evidence="3" id="KW-0813">Transport</keyword>
<gene>
    <name evidence="13" type="ORF">H9872_08410</name>
</gene>
<dbReference type="Gene3D" id="3.30.460.20">
    <property type="entry name" value="CorA soluble domain-like"/>
    <property type="match status" value="1"/>
</dbReference>
<comment type="catalytic activity">
    <reaction evidence="10">
        <text>Mg(2+)(in) = Mg(2+)(out)</text>
        <dbReference type="Rhea" id="RHEA:29827"/>
        <dbReference type="ChEBI" id="CHEBI:18420"/>
    </reaction>
</comment>
<keyword evidence="8" id="KW-0406">Ion transport</keyword>
<evidence type="ECO:0000256" key="3">
    <source>
        <dbReference type="ARBA" id="ARBA00022448"/>
    </source>
</evidence>
<evidence type="ECO:0000313" key="13">
    <source>
        <dbReference type="EMBL" id="MBU3804766.1"/>
    </source>
</evidence>
<feature type="transmembrane region" description="Helical" evidence="12">
    <location>
        <begin position="252"/>
        <end position="272"/>
    </location>
</feature>
<evidence type="ECO:0000256" key="6">
    <source>
        <dbReference type="ARBA" id="ARBA00022842"/>
    </source>
</evidence>
<comment type="subcellular location">
    <subcellularLocation>
        <location evidence="1">Cell membrane</location>
        <topology evidence="1">Multi-pass membrane protein</topology>
    </subcellularLocation>
</comment>
<evidence type="ECO:0000313" key="14">
    <source>
        <dbReference type="Proteomes" id="UP000824229"/>
    </source>
</evidence>
<dbReference type="InterPro" id="IPR002523">
    <property type="entry name" value="MgTranspt_CorA/ZnTranspt_ZntB"/>
</dbReference>
<accession>A0A9E2NLV4</accession>
<proteinExistence type="inferred from homology"/>
<keyword evidence="7 12" id="KW-1133">Transmembrane helix</keyword>
<evidence type="ECO:0000256" key="7">
    <source>
        <dbReference type="ARBA" id="ARBA00022989"/>
    </source>
</evidence>
<feature type="transmembrane region" description="Helical" evidence="12">
    <location>
        <begin position="284"/>
        <end position="304"/>
    </location>
</feature>
<dbReference type="InterPro" id="IPR045863">
    <property type="entry name" value="CorA_TM1_TM2"/>
</dbReference>
<evidence type="ECO:0000256" key="11">
    <source>
        <dbReference type="ARBA" id="ARBA00045497"/>
    </source>
</evidence>
<dbReference type="InterPro" id="IPR045861">
    <property type="entry name" value="CorA_cytoplasmic_dom"/>
</dbReference>
<keyword evidence="4" id="KW-1003">Cell membrane</keyword>
<evidence type="ECO:0000256" key="10">
    <source>
        <dbReference type="ARBA" id="ARBA00034269"/>
    </source>
</evidence>
<name>A0A9E2NLV4_9FIRM</name>
<organism evidence="13 14">
    <name type="scientific">Candidatus Cellulosilyticum pullistercoris</name>
    <dbReference type="NCBI Taxonomy" id="2838521"/>
    <lineage>
        <taxon>Bacteria</taxon>
        <taxon>Bacillati</taxon>
        <taxon>Bacillota</taxon>
        <taxon>Clostridia</taxon>
        <taxon>Lachnospirales</taxon>
        <taxon>Cellulosilyticaceae</taxon>
        <taxon>Cellulosilyticum</taxon>
    </lineage>
</organism>
<evidence type="ECO:0008006" key="15">
    <source>
        <dbReference type="Google" id="ProtNLM"/>
    </source>
</evidence>
<dbReference type="SUPFAM" id="SSF144083">
    <property type="entry name" value="Magnesium transport protein CorA, transmembrane region"/>
    <property type="match status" value="1"/>
</dbReference>
<dbReference type="SUPFAM" id="SSF143865">
    <property type="entry name" value="CorA soluble domain-like"/>
    <property type="match status" value="1"/>
</dbReference>